<evidence type="ECO:0000259" key="1">
    <source>
        <dbReference type="Pfam" id="PF10988"/>
    </source>
</evidence>
<dbReference type="Gene3D" id="2.160.20.120">
    <property type="match status" value="1"/>
</dbReference>
<reference evidence="2 3" key="1">
    <citation type="submission" date="2019-03" db="EMBL/GenBank/DDBJ databases">
        <title>Genomic Encyclopedia of Type Strains, Phase IV (KMG-IV): sequencing the most valuable type-strain genomes for metagenomic binning, comparative biology and taxonomic classification.</title>
        <authorList>
            <person name="Goeker M."/>
        </authorList>
    </citation>
    <scope>NUCLEOTIDE SEQUENCE [LARGE SCALE GENOMIC DNA]</scope>
    <source>
        <strain evidence="2 3">DSM 24179</strain>
    </source>
</reference>
<protein>
    <submittedName>
        <fullName evidence="2">Putative autotransporter adhesin-like protein</fullName>
    </submittedName>
</protein>
<dbReference type="EMBL" id="SLWK01000004">
    <property type="protein sequence ID" value="TCO08768.1"/>
    <property type="molecule type" value="Genomic_DNA"/>
</dbReference>
<dbReference type="AlphaFoldDB" id="A0A4V2RWJ5"/>
<dbReference type="InterPro" id="IPR021255">
    <property type="entry name" value="DUF2807"/>
</dbReference>
<dbReference type="PROSITE" id="PS51257">
    <property type="entry name" value="PROKAR_LIPOPROTEIN"/>
    <property type="match status" value="1"/>
</dbReference>
<sequence length="263" mass="29193">MSIFLRNTRCFLFGAFLFISCEGIINLDLFGDGILTENVRETGTFREVEVLNDFVVTIIQGEEWGVTVTGDANLIPYVVTEIENSRLIIRRRNNFNLHPVNAINILVSTPVLSSIDNSGNGKVRLSQFNLPRLRINNTGGSYIETDSIEVDDFNYISESGARAMLKGLFGNFFVRQIGSGETSLKGKVDTLRLVQEGSGIIDGIHLEANSTRVYLYGSGLIYCHADELLNVVIDGSGRVFYTGYPELIQSIQGDGIIQRFISY</sequence>
<proteinExistence type="predicted"/>
<dbReference type="Pfam" id="PF10988">
    <property type="entry name" value="DUF2807"/>
    <property type="match status" value="1"/>
</dbReference>
<dbReference type="RefSeq" id="WP_132433355.1">
    <property type="nucleotide sequence ID" value="NZ_SLWK01000004.1"/>
</dbReference>
<dbReference type="Proteomes" id="UP000295221">
    <property type="component" value="Unassembled WGS sequence"/>
</dbReference>
<comment type="caution">
    <text evidence="2">The sequence shown here is derived from an EMBL/GenBank/DDBJ whole genome shotgun (WGS) entry which is preliminary data.</text>
</comment>
<evidence type="ECO:0000313" key="3">
    <source>
        <dbReference type="Proteomes" id="UP000295221"/>
    </source>
</evidence>
<keyword evidence="3" id="KW-1185">Reference proteome</keyword>
<gene>
    <name evidence="2" type="ORF">EV194_10479</name>
</gene>
<feature type="domain" description="Putative auto-transporter adhesin head GIN" evidence="1">
    <location>
        <begin position="45"/>
        <end position="245"/>
    </location>
</feature>
<evidence type="ECO:0000313" key="2">
    <source>
        <dbReference type="EMBL" id="TCO08768.1"/>
    </source>
</evidence>
<accession>A0A4V2RWJ5</accession>
<name>A0A4V2RWJ5_9BACT</name>
<organism evidence="2 3">
    <name type="scientific">Natronoflexus pectinivorans</name>
    <dbReference type="NCBI Taxonomy" id="682526"/>
    <lineage>
        <taxon>Bacteria</taxon>
        <taxon>Pseudomonadati</taxon>
        <taxon>Bacteroidota</taxon>
        <taxon>Bacteroidia</taxon>
        <taxon>Marinilabiliales</taxon>
        <taxon>Marinilabiliaceae</taxon>
        <taxon>Natronoflexus</taxon>
    </lineage>
</organism>
<dbReference type="OrthoDB" id="5585143at2"/>